<feature type="domain" description="DNA topoisomerase type IA zn finger" evidence="1">
    <location>
        <begin position="113"/>
        <end position="149"/>
    </location>
</feature>
<dbReference type="RefSeq" id="WP_094202131.1">
    <property type="nucleotide sequence ID" value="NZ_NBIM01000012.1"/>
</dbReference>
<gene>
    <name evidence="2" type="ORF">B6S08_17680</name>
</gene>
<dbReference type="SUPFAM" id="SSF57783">
    <property type="entry name" value="Zinc beta-ribbon"/>
    <property type="match status" value="2"/>
</dbReference>
<dbReference type="PANTHER" id="PTHR42785:SF1">
    <property type="entry name" value="DNA TOPOISOMERASE"/>
    <property type="match status" value="1"/>
</dbReference>
<dbReference type="InterPro" id="IPR013498">
    <property type="entry name" value="Topo_IA_Znf"/>
</dbReference>
<keyword evidence="3" id="KW-1185">Reference proteome</keyword>
<feature type="domain" description="DNA topoisomerase type IA zn finger" evidence="1">
    <location>
        <begin position="70"/>
        <end position="105"/>
    </location>
</feature>
<dbReference type="GO" id="GO:0006265">
    <property type="term" value="P:DNA topological change"/>
    <property type="evidence" value="ECO:0007669"/>
    <property type="project" value="InterPro"/>
</dbReference>
<proteinExistence type="predicted"/>
<dbReference type="AlphaFoldDB" id="A0A233RAG6"/>
<evidence type="ECO:0000313" key="3">
    <source>
        <dbReference type="Proteomes" id="UP000242757"/>
    </source>
</evidence>
<dbReference type="Gene3D" id="3.30.65.10">
    <property type="entry name" value="Bacterial Topoisomerase I, domain 1"/>
    <property type="match status" value="3"/>
</dbReference>
<comment type="caution">
    <text evidence="2">The sequence shown here is derived from an EMBL/GenBank/DDBJ whole genome shotgun (WGS) entry which is preliminary data.</text>
</comment>
<dbReference type="GO" id="GO:0005694">
    <property type="term" value="C:chromosome"/>
    <property type="evidence" value="ECO:0007669"/>
    <property type="project" value="InterPro"/>
</dbReference>
<dbReference type="Pfam" id="PF01396">
    <property type="entry name" value="Zn_ribbon_Top1"/>
    <property type="match status" value="4"/>
</dbReference>
<evidence type="ECO:0000313" key="2">
    <source>
        <dbReference type="EMBL" id="OXY80368.1"/>
    </source>
</evidence>
<protein>
    <recommendedName>
        <fullName evidence="1">DNA topoisomerase type IA zn finger domain-containing protein</fullName>
    </recommendedName>
</protein>
<name>A0A233RAG6_9GAMM</name>
<organism evidence="2 3">
    <name type="scientific">Oceanimonas doudoroffii</name>
    <dbReference type="NCBI Taxonomy" id="84158"/>
    <lineage>
        <taxon>Bacteria</taxon>
        <taxon>Pseudomonadati</taxon>
        <taxon>Pseudomonadota</taxon>
        <taxon>Gammaproteobacteria</taxon>
        <taxon>Aeromonadales</taxon>
        <taxon>Aeromonadaceae</taxon>
        <taxon>Oceanimonas</taxon>
    </lineage>
</organism>
<accession>A0A233RAG6</accession>
<dbReference type="GO" id="GO:0003677">
    <property type="term" value="F:DNA binding"/>
    <property type="evidence" value="ECO:0007669"/>
    <property type="project" value="InterPro"/>
</dbReference>
<feature type="domain" description="DNA topoisomerase type IA zn finger" evidence="1">
    <location>
        <begin position="152"/>
        <end position="168"/>
    </location>
</feature>
<reference evidence="2 3" key="1">
    <citation type="submission" date="2017-08" db="EMBL/GenBank/DDBJ databases">
        <title>A Genome Sequence of Oceanimonas doudoroffii ATCC 27123T.</title>
        <authorList>
            <person name="Brennan M.A."/>
            <person name="Maclea K.S."/>
            <person name="Mcclelland W.D."/>
            <person name="Trachtenberg A.M."/>
        </authorList>
    </citation>
    <scope>NUCLEOTIDE SEQUENCE [LARGE SCALE GENOMIC DNA]</scope>
    <source>
        <strain evidence="2 3">ATCC 27123</strain>
    </source>
</reference>
<sequence length="180" mass="19881">MSKIDPSLFSGQHGARPDEPCPRCGQPLHLRHGKHGAFLGCSAYPDCDYLRPLKVIEHDEDVEKPLEGSACPLCGHTLAIRKGRYGLFIGCSHYPSCHYVADINEQSSNEPPCPVCAKGRLVARTSRYGKRFYACDAYPGCRFIINDKPVAQACPKCGFGILAERKGRLYCPNKGCDHQQ</sequence>
<dbReference type="InterPro" id="IPR000380">
    <property type="entry name" value="Topo_IA"/>
</dbReference>
<evidence type="ECO:0000259" key="1">
    <source>
        <dbReference type="Pfam" id="PF01396"/>
    </source>
</evidence>
<dbReference type="EMBL" id="NBIM01000012">
    <property type="protein sequence ID" value="OXY80368.1"/>
    <property type="molecule type" value="Genomic_DNA"/>
</dbReference>
<dbReference type="Proteomes" id="UP000242757">
    <property type="component" value="Unassembled WGS sequence"/>
</dbReference>
<feature type="domain" description="DNA topoisomerase type IA zn finger" evidence="1">
    <location>
        <begin position="19"/>
        <end position="54"/>
    </location>
</feature>
<dbReference type="OrthoDB" id="6412825at2"/>
<dbReference type="GO" id="GO:0003917">
    <property type="term" value="F:DNA topoisomerase type I (single strand cut, ATP-independent) activity"/>
    <property type="evidence" value="ECO:0007669"/>
    <property type="project" value="InterPro"/>
</dbReference>
<dbReference type="PANTHER" id="PTHR42785">
    <property type="entry name" value="DNA TOPOISOMERASE, TYPE IA, CORE"/>
    <property type="match status" value="1"/>
</dbReference>